<evidence type="ECO:0000256" key="6">
    <source>
        <dbReference type="ARBA" id="ARBA00022729"/>
    </source>
</evidence>
<sequence>MGGFMSYLKYLKNTSALLSVSLLATSIQMAQAQEDEAVVLEEIVVTSQYREQSLSDVPISVNVVSGAKLEEQSIERMADLQFAVPNFTMAESGIGTNVFMRGIGSGNNQGFEQSVGVYVDGIHHGRAQQTRQPFLDLARVEVLRGPQSILFGKNSVAGALNMTTAKPTEEFEGYITGAYEFVDTAYEVTGVLSGPVSDDMRVRVAGRYHDFDGYIENLTLDRKEPQQEDWAVRGILEWDVSDDLTATFKVERSAFDVVGRNIEIANELPNGAFPAGHPLAGLTYSQIMVYGFGQDASVLNNTLDGKRSANGDWSNNDATEAVMTLNYAIGDHVLESITGYSKFEYDEVCDCDFTGANVFLLPIQEKYEQFSQEIRLTSPGGETIDYILGAYFQTSNHDFSDDFTLAQNSVLVPALNANSALDPFAPLFGALGVAGAGDLLSDTVTQREAHVDADVYSAFAQLTWNINEQFSLQLGGRLTHEKKSGTKDIWVTNIDGSDLEGAKQLAPDFSGLVFDLAASNAVAGNLQEVLTPLVGAPTAAALAAGYDPVFLGQAAYLGYYPVAKDRSETKFNPDIKLMYRPNDDVMLYASFATGSKSGGFDFRSNFKSFYDDMVDAFEYEDEKATNYEVGGKLTLAGGAAELNFAGFYTEYEDLQVSIFDGKLGFNVGNAGQAEALGFELDGRWQVAEGLTLSGSLAYLDFEFTDYPNGQCYFGQTPFGPGAADGLCDYTGETNQLASKWQGSVGINHSKDLTDGLVVHTNLNMFFTSKYHASANLNPNLIQDGFAKLNARIALTDQDDIWELAVLAQNLTDKKTLLFGGESPLAGSTFAAQSTYNFLSQGRTITVQGKFKF</sequence>
<evidence type="ECO:0000256" key="10">
    <source>
        <dbReference type="ARBA" id="ARBA00023136"/>
    </source>
</evidence>
<dbReference type="PANTHER" id="PTHR32552">
    <property type="entry name" value="FERRICHROME IRON RECEPTOR-RELATED"/>
    <property type="match status" value="1"/>
</dbReference>
<dbReference type="Pfam" id="PF00593">
    <property type="entry name" value="TonB_dep_Rec_b-barrel"/>
    <property type="match status" value="1"/>
</dbReference>
<dbReference type="PANTHER" id="PTHR32552:SF81">
    <property type="entry name" value="TONB-DEPENDENT OUTER MEMBRANE RECEPTOR"/>
    <property type="match status" value="1"/>
</dbReference>
<dbReference type="InterPro" id="IPR012910">
    <property type="entry name" value="Plug_dom"/>
</dbReference>
<feature type="signal peptide" evidence="15">
    <location>
        <begin position="1"/>
        <end position="32"/>
    </location>
</feature>
<accession>A0A501PM92</accession>
<evidence type="ECO:0000256" key="9">
    <source>
        <dbReference type="ARBA" id="ARBA00023077"/>
    </source>
</evidence>
<proteinExistence type="inferred from homology"/>
<keyword evidence="5 12" id="KW-0812">Transmembrane</keyword>
<dbReference type="GO" id="GO:0009279">
    <property type="term" value="C:cell outer membrane"/>
    <property type="evidence" value="ECO:0007669"/>
    <property type="project" value="UniProtKB-SubCell"/>
</dbReference>
<keyword evidence="9 14" id="KW-0798">TonB box</keyword>
<keyword evidence="7" id="KW-0408">Iron</keyword>
<reference evidence="19" key="1">
    <citation type="submission" date="2019-06" db="EMBL/GenBank/DDBJ databases">
        <title>The complete genome of Emcibacter congregatus ZYLT.</title>
        <authorList>
            <person name="Zhao Z."/>
        </authorList>
    </citation>
    <scope>NUCLEOTIDE SEQUENCE [LARGE SCALE GENOMIC DNA]</scope>
    <source>
        <strain evidence="19">MCCC 1A06723</strain>
    </source>
</reference>
<keyword evidence="6 15" id="KW-0732">Signal</keyword>
<evidence type="ECO:0000256" key="1">
    <source>
        <dbReference type="ARBA" id="ARBA00004571"/>
    </source>
</evidence>
<feature type="domain" description="TonB-dependent receptor-like beta-barrel" evidence="16">
    <location>
        <begin position="299"/>
        <end position="810"/>
    </location>
</feature>
<keyword evidence="18" id="KW-0675">Receptor</keyword>
<dbReference type="PROSITE" id="PS52016">
    <property type="entry name" value="TONB_DEPENDENT_REC_3"/>
    <property type="match status" value="1"/>
</dbReference>
<dbReference type="GO" id="GO:0006826">
    <property type="term" value="P:iron ion transport"/>
    <property type="evidence" value="ECO:0007669"/>
    <property type="project" value="UniProtKB-KW"/>
</dbReference>
<evidence type="ECO:0000256" key="12">
    <source>
        <dbReference type="PROSITE-ProRule" id="PRU01360"/>
    </source>
</evidence>
<evidence type="ECO:0000259" key="16">
    <source>
        <dbReference type="Pfam" id="PF00593"/>
    </source>
</evidence>
<evidence type="ECO:0000256" key="3">
    <source>
        <dbReference type="ARBA" id="ARBA00022452"/>
    </source>
</evidence>
<keyword evidence="19" id="KW-1185">Reference proteome</keyword>
<keyword evidence="10 12" id="KW-0472">Membrane</keyword>
<feature type="domain" description="TonB-dependent receptor plug" evidence="17">
    <location>
        <begin position="54"/>
        <end position="159"/>
    </location>
</feature>
<evidence type="ECO:0000256" key="2">
    <source>
        <dbReference type="ARBA" id="ARBA00022448"/>
    </source>
</evidence>
<dbReference type="SUPFAM" id="SSF56935">
    <property type="entry name" value="Porins"/>
    <property type="match status" value="1"/>
</dbReference>
<comment type="caution">
    <text evidence="18">The sequence shown here is derived from an EMBL/GenBank/DDBJ whole genome shotgun (WGS) entry which is preliminary data.</text>
</comment>
<dbReference type="InterPro" id="IPR039426">
    <property type="entry name" value="TonB-dep_rcpt-like"/>
</dbReference>
<dbReference type="InterPro" id="IPR000531">
    <property type="entry name" value="Beta-barrel_TonB"/>
</dbReference>
<feature type="chain" id="PRO_5021307116" evidence="15">
    <location>
        <begin position="33"/>
        <end position="852"/>
    </location>
</feature>
<evidence type="ECO:0000256" key="15">
    <source>
        <dbReference type="SAM" id="SignalP"/>
    </source>
</evidence>
<evidence type="ECO:0000256" key="11">
    <source>
        <dbReference type="ARBA" id="ARBA00023237"/>
    </source>
</evidence>
<feature type="short sequence motif" description="TonB C-terminal box" evidence="13">
    <location>
        <begin position="835"/>
        <end position="852"/>
    </location>
</feature>
<dbReference type="Pfam" id="PF07715">
    <property type="entry name" value="Plug"/>
    <property type="match status" value="1"/>
</dbReference>
<comment type="similarity">
    <text evidence="12 14">Belongs to the TonB-dependent receptor family.</text>
</comment>
<evidence type="ECO:0000313" key="18">
    <source>
        <dbReference type="EMBL" id="TPD61553.1"/>
    </source>
</evidence>
<keyword evidence="2 12" id="KW-0813">Transport</keyword>
<evidence type="ECO:0000256" key="14">
    <source>
        <dbReference type="RuleBase" id="RU003357"/>
    </source>
</evidence>
<evidence type="ECO:0000256" key="8">
    <source>
        <dbReference type="ARBA" id="ARBA00023065"/>
    </source>
</evidence>
<dbReference type="PROSITE" id="PS01156">
    <property type="entry name" value="TONB_DEPENDENT_REC_2"/>
    <property type="match status" value="1"/>
</dbReference>
<gene>
    <name evidence="18" type="ORF">FIV46_04915</name>
</gene>
<evidence type="ECO:0000256" key="5">
    <source>
        <dbReference type="ARBA" id="ARBA00022692"/>
    </source>
</evidence>
<name>A0A501PM92_9PROT</name>
<dbReference type="AlphaFoldDB" id="A0A501PM92"/>
<organism evidence="18 19">
    <name type="scientific">Emcibacter nanhaiensis</name>
    <dbReference type="NCBI Taxonomy" id="1505037"/>
    <lineage>
        <taxon>Bacteria</taxon>
        <taxon>Pseudomonadati</taxon>
        <taxon>Pseudomonadota</taxon>
        <taxon>Alphaproteobacteria</taxon>
        <taxon>Emcibacterales</taxon>
        <taxon>Emcibacteraceae</taxon>
        <taxon>Emcibacter</taxon>
    </lineage>
</organism>
<dbReference type="EMBL" id="VFIY01000005">
    <property type="protein sequence ID" value="TPD61553.1"/>
    <property type="molecule type" value="Genomic_DNA"/>
</dbReference>
<evidence type="ECO:0000259" key="17">
    <source>
        <dbReference type="Pfam" id="PF07715"/>
    </source>
</evidence>
<evidence type="ECO:0000256" key="7">
    <source>
        <dbReference type="ARBA" id="ARBA00023004"/>
    </source>
</evidence>
<keyword evidence="8" id="KW-0406">Ion transport</keyword>
<dbReference type="InterPro" id="IPR036942">
    <property type="entry name" value="Beta-barrel_TonB_sf"/>
</dbReference>
<dbReference type="InterPro" id="IPR010917">
    <property type="entry name" value="TonB_rcpt_CS"/>
</dbReference>
<dbReference type="Proteomes" id="UP000319148">
    <property type="component" value="Unassembled WGS sequence"/>
</dbReference>
<comment type="subcellular location">
    <subcellularLocation>
        <location evidence="1 12">Cell outer membrane</location>
        <topology evidence="1 12">Multi-pass membrane protein</topology>
    </subcellularLocation>
</comment>
<evidence type="ECO:0000256" key="13">
    <source>
        <dbReference type="PROSITE-ProRule" id="PRU10144"/>
    </source>
</evidence>
<keyword evidence="11 12" id="KW-0998">Cell outer membrane</keyword>
<evidence type="ECO:0000256" key="4">
    <source>
        <dbReference type="ARBA" id="ARBA00022496"/>
    </source>
</evidence>
<protein>
    <submittedName>
        <fullName evidence="18">TonB-dependent receptor</fullName>
    </submittedName>
</protein>
<dbReference type="OrthoDB" id="7223550at2"/>
<dbReference type="Gene3D" id="2.40.170.20">
    <property type="entry name" value="TonB-dependent receptor, beta-barrel domain"/>
    <property type="match status" value="2"/>
</dbReference>
<keyword evidence="3 12" id="KW-1134">Transmembrane beta strand</keyword>
<keyword evidence="4" id="KW-0410">Iron transport</keyword>
<evidence type="ECO:0000313" key="19">
    <source>
        <dbReference type="Proteomes" id="UP000319148"/>
    </source>
</evidence>